<dbReference type="KEGG" id="acab:QRX50_38605"/>
<sequence>MNLPGALPPAERFRSAAGGAVVSPFFAGMPADLVAGLLESGTARHCPRGEVIFHTGEHAAFGYLVVAGKVAMGRTTPTGRERLMTLFLPGDPFGITSVFEGNARVSDAVAISDADVIALPAARLREWVLSDPRIGAAVVRFLSAQVRRINETVGSLLNPDISGRVAAGMVELADRIGVRGPDGIRVRHDLTQEQWAHYVGASRESVNKALKDMARLRVVTLESRELVVHDEERLRRKAGR</sequence>
<keyword evidence="2" id="KW-0238">DNA-binding</keyword>
<feature type="domain" description="Cyclic nucleotide-binding" evidence="4">
    <location>
        <begin position="25"/>
        <end position="126"/>
    </location>
</feature>
<evidence type="ECO:0000259" key="5">
    <source>
        <dbReference type="PROSITE" id="PS51063"/>
    </source>
</evidence>
<evidence type="ECO:0000256" key="1">
    <source>
        <dbReference type="ARBA" id="ARBA00023015"/>
    </source>
</evidence>
<dbReference type="PROSITE" id="PS51063">
    <property type="entry name" value="HTH_CRP_2"/>
    <property type="match status" value="1"/>
</dbReference>
<dbReference type="PANTHER" id="PTHR24567">
    <property type="entry name" value="CRP FAMILY TRANSCRIPTIONAL REGULATORY PROTEIN"/>
    <property type="match status" value="1"/>
</dbReference>
<reference evidence="6 7" key="1">
    <citation type="submission" date="2023-06" db="EMBL/GenBank/DDBJ databases">
        <authorList>
            <person name="Oyuntsetseg B."/>
            <person name="Kim S.B."/>
        </authorList>
    </citation>
    <scope>NUCLEOTIDE SEQUENCE [LARGE SCALE GENOMIC DNA]</scope>
    <source>
        <strain evidence="6 7">2-15</strain>
    </source>
</reference>
<name>A0A9Y2IC92_9PSEU</name>
<dbReference type="InterPro" id="IPR036390">
    <property type="entry name" value="WH_DNA-bd_sf"/>
</dbReference>
<protein>
    <submittedName>
        <fullName evidence="6">Crp/Fnr family transcriptional regulator</fullName>
    </submittedName>
</protein>
<evidence type="ECO:0000256" key="3">
    <source>
        <dbReference type="ARBA" id="ARBA00023163"/>
    </source>
</evidence>
<dbReference type="SUPFAM" id="SSF46785">
    <property type="entry name" value="Winged helix' DNA-binding domain"/>
    <property type="match status" value="1"/>
</dbReference>
<dbReference type="GO" id="GO:0005829">
    <property type="term" value="C:cytosol"/>
    <property type="evidence" value="ECO:0007669"/>
    <property type="project" value="TreeGrafter"/>
</dbReference>
<organism evidence="6 7">
    <name type="scientific">Amycolatopsis carbonis</name>
    <dbReference type="NCBI Taxonomy" id="715471"/>
    <lineage>
        <taxon>Bacteria</taxon>
        <taxon>Bacillati</taxon>
        <taxon>Actinomycetota</taxon>
        <taxon>Actinomycetes</taxon>
        <taxon>Pseudonocardiales</taxon>
        <taxon>Pseudonocardiaceae</taxon>
        <taxon>Amycolatopsis</taxon>
    </lineage>
</organism>
<gene>
    <name evidence="6" type="ORF">QRX50_38605</name>
</gene>
<dbReference type="Pfam" id="PF00027">
    <property type="entry name" value="cNMP_binding"/>
    <property type="match status" value="1"/>
</dbReference>
<dbReference type="EMBL" id="CP127294">
    <property type="protein sequence ID" value="WIX77264.1"/>
    <property type="molecule type" value="Genomic_DNA"/>
</dbReference>
<evidence type="ECO:0000313" key="6">
    <source>
        <dbReference type="EMBL" id="WIX77264.1"/>
    </source>
</evidence>
<dbReference type="Gene3D" id="1.10.10.10">
    <property type="entry name" value="Winged helix-like DNA-binding domain superfamily/Winged helix DNA-binding domain"/>
    <property type="match status" value="1"/>
</dbReference>
<proteinExistence type="predicted"/>
<dbReference type="InterPro" id="IPR012318">
    <property type="entry name" value="HTH_CRP"/>
</dbReference>
<dbReference type="Pfam" id="PF13545">
    <property type="entry name" value="HTH_Crp_2"/>
    <property type="match status" value="1"/>
</dbReference>
<dbReference type="SUPFAM" id="SSF51206">
    <property type="entry name" value="cAMP-binding domain-like"/>
    <property type="match status" value="1"/>
</dbReference>
<dbReference type="SMART" id="SM00100">
    <property type="entry name" value="cNMP"/>
    <property type="match status" value="1"/>
</dbReference>
<dbReference type="RefSeq" id="WP_285968005.1">
    <property type="nucleotide sequence ID" value="NZ_CP127294.1"/>
</dbReference>
<dbReference type="InterPro" id="IPR000595">
    <property type="entry name" value="cNMP-bd_dom"/>
</dbReference>
<dbReference type="PANTHER" id="PTHR24567:SF74">
    <property type="entry name" value="HTH-TYPE TRANSCRIPTIONAL REGULATOR ARCR"/>
    <property type="match status" value="1"/>
</dbReference>
<evidence type="ECO:0000259" key="4">
    <source>
        <dbReference type="PROSITE" id="PS50042"/>
    </source>
</evidence>
<evidence type="ECO:0000313" key="7">
    <source>
        <dbReference type="Proteomes" id="UP001236014"/>
    </source>
</evidence>
<feature type="domain" description="HTH crp-type" evidence="5">
    <location>
        <begin position="159"/>
        <end position="232"/>
    </location>
</feature>
<evidence type="ECO:0000256" key="2">
    <source>
        <dbReference type="ARBA" id="ARBA00023125"/>
    </source>
</evidence>
<dbReference type="FunFam" id="1.10.10.10:FF:000019">
    <property type="entry name" value="Crp/Fnr family transcriptional regulator"/>
    <property type="match status" value="1"/>
</dbReference>
<dbReference type="AlphaFoldDB" id="A0A9Y2IC92"/>
<keyword evidence="1" id="KW-0805">Transcription regulation</keyword>
<dbReference type="InterPro" id="IPR014710">
    <property type="entry name" value="RmlC-like_jellyroll"/>
</dbReference>
<dbReference type="Proteomes" id="UP001236014">
    <property type="component" value="Chromosome"/>
</dbReference>
<dbReference type="GO" id="GO:0003700">
    <property type="term" value="F:DNA-binding transcription factor activity"/>
    <property type="evidence" value="ECO:0007669"/>
    <property type="project" value="TreeGrafter"/>
</dbReference>
<dbReference type="InterPro" id="IPR018490">
    <property type="entry name" value="cNMP-bd_dom_sf"/>
</dbReference>
<dbReference type="InterPro" id="IPR050397">
    <property type="entry name" value="Env_Response_Regulators"/>
</dbReference>
<dbReference type="SMART" id="SM00419">
    <property type="entry name" value="HTH_CRP"/>
    <property type="match status" value="1"/>
</dbReference>
<dbReference type="GO" id="GO:0003677">
    <property type="term" value="F:DNA binding"/>
    <property type="evidence" value="ECO:0007669"/>
    <property type="project" value="UniProtKB-KW"/>
</dbReference>
<dbReference type="CDD" id="cd00038">
    <property type="entry name" value="CAP_ED"/>
    <property type="match status" value="1"/>
</dbReference>
<accession>A0A9Y2IC92</accession>
<dbReference type="Gene3D" id="2.60.120.10">
    <property type="entry name" value="Jelly Rolls"/>
    <property type="match status" value="1"/>
</dbReference>
<dbReference type="InterPro" id="IPR036388">
    <property type="entry name" value="WH-like_DNA-bd_sf"/>
</dbReference>
<keyword evidence="7" id="KW-1185">Reference proteome</keyword>
<keyword evidence="3" id="KW-0804">Transcription</keyword>
<dbReference type="PROSITE" id="PS50042">
    <property type="entry name" value="CNMP_BINDING_3"/>
    <property type="match status" value="1"/>
</dbReference>